<evidence type="ECO:0000313" key="2">
    <source>
        <dbReference type="EMBL" id="KAF2238108.1"/>
    </source>
</evidence>
<keyword evidence="3" id="KW-1185">Reference proteome</keyword>
<dbReference type="EMBL" id="ML991777">
    <property type="protein sequence ID" value="KAF2238108.1"/>
    <property type="molecule type" value="Genomic_DNA"/>
</dbReference>
<organism evidence="2 3">
    <name type="scientific">Viridothelium virens</name>
    <name type="common">Speckled blister lichen</name>
    <name type="synonym">Trypethelium virens</name>
    <dbReference type="NCBI Taxonomy" id="1048519"/>
    <lineage>
        <taxon>Eukaryota</taxon>
        <taxon>Fungi</taxon>
        <taxon>Dikarya</taxon>
        <taxon>Ascomycota</taxon>
        <taxon>Pezizomycotina</taxon>
        <taxon>Dothideomycetes</taxon>
        <taxon>Dothideomycetes incertae sedis</taxon>
        <taxon>Trypetheliales</taxon>
        <taxon>Trypetheliaceae</taxon>
        <taxon>Viridothelium</taxon>
    </lineage>
</organism>
<evidence type="ECO:0000256" key="1">
    <source>
        <dbReference type="SAM" id="MobiDB-lite"/>
    </source>
</evidence>
<dbReference type="OrthoDB" id="4157208at2759"/>
<dbReference type="Proteomes" id="UP000800092">
    <property type="component" value="Unassembled WGS sequence"/>
</dbReference>
<dbReference type="AlphaFoldDB" id="A0A6A6HJW5"/>
<feature type="region of interest" description="Disordered" evidence="1">
    <location>
        <begin position="139"/>
        <end position="162"/>
    </location>
</feature>
<accession>A0A6A6HJW5</accession>
<evidence type="ECO:0000313" key="3">
    <source>
        <dbReference type="Proteomes" id="UP000800092"/>
    </source>
</evidence>
<feature type="compositionally biased region" description="Low complexity" evidence="1">
    <location>
        <begin position="179"/>
        <end position="195"/>
    </location>
</feature>
<sequence length="244" mass="26395">MSAPPRCESPFLARTRDAYIPAVAYVDLITLNTNNTSSLCLHPSNRPPFSPRPSLTPLRCPIASLTIDFLINLGMDMTTSNNSASAFHTSSSFSSLSSASSTTMPSLETTLARTPSSISAASAPLPSPTFQTHALASFPSAPASAAQTSHMQQPHQQQPQSYTHHQYLAPQQYLSQQQVQSQQLQQQQQQQPAVQRNPYQGQRGGQDGGAPTTSPFLQDFTLVAEAAKRAQMACLMRDMEGCEL</sequence>
<proteinExistence type="predicted"/>
<feature type="region of interest" description="Disordered" evidence="1">
    <location>
        <begin position="179"/>
        <end position="215"/>
    </location>
</feature>
<reference evidence="2" key="1">
    <citation type="journal article" date="2020" name="Stud. Mycol.">
        <title>101 Dothideomycetes genomes: a test case for predicting lifestyles and emergence of pathogens.</title>
        <authorList>
            <person name="Haridas S."/>
            <person name="Albert R."/>
            <person name="Binder M."/>
            <person name="Bloem J."/>
            <person name="Labutti K."/>
            <person name="Salamov A."/>
            <person name="Andreopoulos B."/>
            <person name="Baker S."/>
            <person name="Barry K."/>
            <person name="Bills G."/>
            <person name="Bluhm B."/>
            <person name="Cannon C."/>
            <person name="Castanera R."/>
            <person name="Culley D."/>
            <person name="Daum C."/>
            <person name="Ezra D."/>
            <person name="Gonzalez J."/>
            <person name="Henrissat B."/>
            <person name="Kuo A."/>
            <person name="Liang C."/>
            <person name="Lipzen A."/>
            <person name="Lutzoni F."/>
            <person name="Magnuson J."/>
            <person name="Mondo S."/>
            <person name="Nolan M."/>
            <person name="Ohm R."/>
            <person name="Pangilinan J."/>
            <person name="Park H.-J."/>
            <person name="Ramirez L."/>
            <person name="Alfaro M."/>
            <person name="Sun H."/>
            <person name="Tritt A."/>
            <person name="Yoshinaga Y."/>
            <person name="Zwiers L.-H."/>
            <person name="Turgeon B."/>
            <person name="Goodwin S."/>
            <person name="Spatafora J."/>
            <person name="Crous P."/>
            <person name="Grigoriev I."/>
        </authorList>
    </citation>
    <scope>NUCLEOTIDE SEQUENCE</scope>
    <source>
        <strain evidence="2">Tuck. ex Michener</strain>
    </source>
</reference>
<protein>
    <submittedName>
        <fullName evidence="2">Uncharacterized protein</fullName>
    </submittedName>
</protein>
<name>A0A6A6HJW5_VIRVR</name>
<gene>
    <name evidence="2" type="ORF">EV356DRAFT_564300</name>
</gene>